<keyword evidence="5" id="KW-0460">Magnesium</keyword>
<dbReference type="EC" id="2.7.1.4" evidence="6"/>
<evidence type="ECO:0000256" key="7">
    <source>
        <dbReference type="ARBA" id="ARBA00048451"/>
    </source>
</evidence>
<evidence type="ECO:0000256" key="1">
    <source>
        <dbReference type="ARBA" id="ARBA00001946"/>
    </source>
</evidence>
<keyword evidence="9" id="KW-1185">Reference proteome</keyword>
<dbReference type="Proteomes" id="UP000632125">
    <property type="component" value="Unassembled WGS sequence"/>
</dbReference>
<evidence type="ECO:0000256" key="4">
    <source>
        <dbReference type="ARBA" id="ARBA00022833"/>
    </source>
</evidence>
<gene>
    <name evidence="8" type="ORF">IDH41_08440</name>
</gene>
<dbReference type="InterPro" id="IPR000600">
    <property type="entry name" value="ROK"/>
</dbReference>
<evidence type="ECO:0000256" key="6">
    <source>
        <dbReference type="ARBA" id="ARBA00038887"/>
    </source>
</evidence>
<dbReference type="FunFam" id="3.30.420.40:FF:000136">
    <property type="entry name" value="Putative fructokinase"/>
    <property type="match status" value="1"/>
</dbReference>
<dbReference type="Pfam" id="PF00480">
    <property type="entry name" value="ROK"/>
    <property type="match status" value="1"/>
</dbReference>
<sequence length="296" mass="30814">MIGAIEGGGTKFVCGIGTEDGKMLERVSIPTSSPEATLDEAMAFFEGKGIGAIGIGTFGPIVVDPRSPDYGSVAATPKPGWSGYRIIDHVKLRFDVPVGFDTDVNAAALGEATWGAAAGLGSCLYMTVGTGIGAGAVSAGRLVRGLTHPEMGHITVRRHPEDRFAGSCPFHGDCFEGLASGPAIERRWGMKASELALDHPAWEMESDYIAQALIQYILILSPEKIMLGGGVMNQSHLFPTIRDKVRARLNGYVEHPALAADIDSYIVPPALGGSAGLSGALALAVQAASSPLAKGR</sequence>
<proteinExistence type="inferred from homology"/>
<evidence type="ECO:0000313" key="9">
    <source>
        <dbReference type="Proteomes" id="UP000632125"/>
    </source>
</evidence>
<dbReference type="GO" id="GO:0046872">
    <property type="term" value="F:metal ion binding"/>
    <property type="evidence" value="ECO:0007669"/>
    <property type="project" value="UniProtKB-KW"/>
</dbReference>
<keyword evidence="3" id="KW-0479">Metal-binding</keyword>
<dbReference type="PANTHER" id="PTHR42742">
    <property type="entry name" value="TRANSCRIPTIONAL REPRESSOR MPRA"/>
    <property type="match status" value="1"/>
</dbReference>
<dbReference type="EMBL" id="JACXIY010000010">
    <property type="protein sequence ID" value="MBD2868604.1"/>
    <property type="molecule type" value="Genomic_DNA"/>
</dbReference>
<name>A0A927CIA3_9BACL</name>
<dbReference type="AlphaFoldDB" id="A0A927CIA3"/>
<dbReference type="Gene3D" id="3.30.420.40">
    <property type="match status" value="2"/>
</dbReference>
<evidence type="ECO:0000256" key="3">
    <source>
        <dbReference type="ARBA" id="ARBA00022723"/>
    </source>
</evidence>
<dbReference type="InterPro" id="IPR051804">
    <property type="entry name" value="Carb_Metab_Reg_Kinase/Isom"/>
</dbReference>
<organism evidence="8 9">
    <name type="scientific">Paenibacillus arenilitoris</name>
    <dbReference type="NCBI Taxonomy" id="2772299"/>
    <lineage>
        <taxon>Bacteria</taxon>
        <taxon>Bacillati</taxon>
        <taxon>Bacillota</taxon>
        <taxon>Bacilli</taxon>
        <taxon>Bacillales</taxon>
        <taxon>Paenibacillaceae</taxon>
        <taxon>Paenibacillus</taxon>
    </lineage>
</organism>
<comment type="catalytic activity">
    <reaction evidence="7">
        <text>D-fructose + ATP = D-fructose 6-phosphate + ADP + H(+)</text>
        <dbReference type="Rhea" id="RHEA:16125"/>
        <dbReference type="ChEBI" id="CHEBI:15378"/>
        <dbReference type="ChEBI" id="CHEBI:30616"/>
        <dbReference type="ChEBI" id="CHEBI:37721"/>
        <dbReference type="ChEBI" id="CHEBI:61527"/>
        <dbReference type="ChEBI" id="CHEBI:456216"/>
        <dbReference type="EC" id="2.7.1.4"/>
    </reaction>
</comment>
<dbReference type="PROSITE" id="PS01125">
    <property type="entry name" value="ROK"/>
    <property type="match status" value="1"/>
</dbReference>
<evidence type="ECO:0000256" key="5">
    <source>
        <dbReference type="ARBA" id="ARBA00022842"/>
    </source>
</evidence>
<evidence type="ECO:0000313" key="8">
    <source>
        <dbReference type="EMBL" id="MBD2868604.1"/>
    </source>
</evidence>
<comment type="similarity">
    <text evidence="2">Belongs to the ROK (NagC/XylR) family.</text>
</comment>
<reference evidence="8" key="1">
    <citation type="submission" date="2020-09" db="EMBL/GenBank/DDBJ databases">
        <title>A novel bacterium of genus Paenibacillus, isolated from South China Sea.</title>
        <authorList>
            <person name="Huang H."/>
            <person name="Mo K."/>
            <person name="Hu Y."/>
        </authorList>
    </citation>
    <scope>NUCLEOTIDE SEQUENCE</scope>
    <source>
        <strain evidence="8">IB182493</strain>
    </source>
</reference>
<dbReference type="GO" id="GO:0008865">
    <property type="term" value="F:fructokinase activity"/>
    <property type="evidence" value="ECO:0007669"/>
    <property type="project" value="UniProtKB-EC"/>
</dbReference>
<dbReference type="InterPro" id="IPR043129">
    <property type="entry name" value="ATPase_NBD"/>
</dbReference>
<evidence type="ECO:0000256" key="2">
    <source>
        <dbReference type="ARBA" id="ARBA00006479"/>
    </source>
</evidence>
<accession>A0A927CIA3</accession>
<keyword evidence="4" id="KW-0862">Zinc</keyword>
<comment type="caution">
    <text evidence="8">The sequence shown here is derived from an EMBL/GenBank/DDBJ whole genome shotgun (WGS) entry which is preliminary data.</text>
</comment>
<dbReference type="PANTHER" id="PTHR42742:SF3">
    <property type="entry name" value="FRUCTOKINASE"/>
    <property type="match status" value="1"/>
</dbReference>
<dbReference type="SUPFAM" id="SSF53067">
    <property type="entry name" value="Actin-like ATPase domain"/>
    <property type="match status" value="1"/>
</dbReference>
<protein>
    <recommendedName>
        <fullName evidence="6">fructokinase</fullName>
        <ecNumber evidence="6">2.7.1.4</ecNumber>
    </recommendedName>
</protein>
<dbReference type="InterPro" id="IPR049874">
    <property type="entry name" value="ROK_cs"/>
</dbReference>
<comment type="cofactor">
    <cofactor evidence="1">
        <name>Mg(2+)</name>
        <dbReference type="ChEBI" id="CHEBI:18420"/>
    </cofactor>
</comment>
<dbReference type="CDD" id="cd24067">
    <property type="entry name" value="ASKHA_NBD_ROK_BsFRK-like"/>
    <property type="match status" value="1"/>
</dbReference>